<proteinExistence type="predicted"/>
<dbReference type="OrthoDB" id="2554267at2"/>
<dbReference type="EMBL" id="CP042425">
    <property type="protein sequence ID" value="QEL18707.1"/>
    <property type="molecule type" value="Genomic_DNA"/>
</dbReference>
<dbReference type="AlphaFoldDB" id="A0A5C1AKL9"/>
<dbReference type="InterPro" id="IPR052399">
    <property type="entry name" value="Phage_Baseplate_Assmbl_Protein"/>
</dbReference>
<dbReference type="RefSeq" id="WP_149113178.1">
    <property type="nucleotide sequence ID" value="NZ_CP042425.1"/>
</dbReference>
<evidence type="ECO:0000259" key="1">
    <source>
        <dbReference type="Pfam" id="PF04865"/>
    </source>
</evidence>
<dbReference type="KEGG" id="lrs:PX52LOC_05743"/>
<dbReference type="InterPro" id="IPR058530">
    <property type="entry name" value="Baseplate_J-like_C"/>
</dbReference>
<gene>
    <name evidence="3" type="ORF">PX52LOC_05743</name>
</gene>
<feature type="domain" description="Baseplate protein J-like barrel" evidence="1">
    <location>
        <begin position="96"/>
        <end position="189"/>
    </location>
</feature>
<evidence type="ECO:0000313" key="4">
    <source>
        <dbReference type="Proteomes" id="UP000324974"/>
    </source>
</evidence>
<feature type="domain" description="Baseplate J-like C-terminal" evidence="2">
    <location>
        <begin position="291"/>
        <end position="373"/>
    </location>
</feature>
<dbReference type="PANTHER" id="PTHR37829">
    <property type="entry name" value="PHAGE-LIKE ELEMENT PBSX PROTEIN XKDT"/>
    <property type="match status" value="1"/>
</dbReference>
<accession>A0A5C1AKL9</accession>
<dbReference type="Pfam" id="PF04865">
    <property type="entry name" value="Baseplate_J"/>
    <property type="match status" value="1"/>
</dbReference>
<dbReference type="Pfam" id="PF26079">
    <property type="entry name" value="Baseplate_J_C"/>
    <property type="match status" value="1"/>
</dbReference>
<evidence type="ECO:0000259" key="2">
    <source>
        <dbReference type="Pfam" id="PF26079"/>
    </source>
</evidence>
<keyword evidence="4" id="KW-1185">Reference proteome</keyword>
<name>A0A5C1AKL9_9BACT</name>
<reference evidence="4" key="1">
    <citation type="submission" date="2019-08" db="EMBL/GenBank/DDBJ databases">
        <title>Limnoglobus roseus gen. nov., sp. nov., a novel freshwater planctomycete with a giant genome from the family Gemmataceae.</title>
        <authorList>
            <person name="Kulichevskaya I.S."/>
            <person name="Naumoff D.G."/>
            <person name="Miroshnikov K."/>
            <person name="Ivanova A."/>
            <person name="Philippov D.A."/>
            <person name="Hakobyan A."/>
            <person name="Rijpstra I.C."/>
            <person name="Sinninghe Damste J.S."/>
            <person name="Liesack W."/>
            <person name="Dedysh S.N."/>
        </authorList>
    </citation>
    <scope>NUCLEOTIDE SEQUENCE [LARGE SCALE GENOMIC DNA]</scope>
    <source>
        <strain evidence="4">PX52</strain>
    </source>
</reference>
<organism evidence="3 4">
    <name type="scientific">Limnoglobus roseus</name>
    <dbReference type="NCBI Taxonomy" id="2598579"/>
    <lineage>
        <taxon>Bacteria</taxon>
        <taxon>Pseudomonadati</taxon>
        <taxon>Planctomycetota</taxon>
        <taxon>Planctomycetia</taxon>
        <taxon>Gemmatales</taxon>
        <taxon>Gemmataceae</taxon>
        <taxon>Limnoglobus</taxon>
    </lineage>
</organism>
<dbReference type="Proteomes" id="UP000324974">
    <property type="component" value="Chromosome"/>
</dbReference>
<protein>
    <submittedName>
        <fullName evidence="3">Uncharacterized protein</fullName>
    </submittedName>
</protein>
<dbReference type="InterPro" id="IPR006949">
    <property type="entry name" value="Barrel_Baseplate_J-like"/>
</dbReference>
<dbReference type="PANTHER" id="PTHR37829:SF3">
    <property type="entry name" value="PROTEIN JAYE-RELATED"/>
    <property type="match status" value="1"/>
</dbReference>
<evidence type="ECO:0000313" key="3">
    <source>
        <dbReference type="EMBL" id="QEL18707.1"/>
    </source>
</evidence>
<sequence length="374" mass="38086">MASLQTFTFSQLVSNIATAVQGSASALVNFTVGSVLRAIAEATAAVVLWLQAIILQVLILTRAATSSGADLDSWMADFGFTRLKAVASTGQVTLSRFTPTQQSLVPVGSTVQTSDGTQTFTVSVDTTNAAYSATLNGYVLAANTSSVNVPTQNTVAGASGNVQAGTITVITSSIPGVDTVTNASAFTNGLDAESDPAVRIRFVAYLASLAKATRAAVEYAIKSTQQGLSDTLTENLNYNGTLNNGYFYAVVDDGTGSPSSGLLASVGSAIDAVRPLCSTFGVFAPTVITANVTMVLTTATGYTHATVVANVATALTSFINTLSLGVSLPYTQLASIAYGIAGVTNVTGVLLNAGTSDLAANNKQVIKTGVLTIS</sequence>